<dbReference type="FunFam" id="2.30.130.30:FF:000006">
    <property type="entry name" value="Putative_zinc_finger_motif_-_C2HC5-type /ASCH_domain_containing_protein_-_putative"/>
    <property type="match status" value="1"/>
</dbReference>
<name>A0AAV2TB17_CALDB</name>
<dbReference type="Proteomes" id="UP001497525">
    <property type="component" value="Unassembled WGS sequence"/>
</dbReference>
<dbReference type="GO" id="GO:0008270">
    <property type="term" value="F:zinc ion binding"/>
    <property type="evidence" value="ECO:0007669"/>
    <property type="project" value="InterPro"/>
</dbReference>
<dbReference type="EMBL" id="CAXLJL010000156">
    <property type="protein sequence ID" value="CAL5133623.1"/>
    <property type="molecule type" value="Genomic_DNA"/>
</dbReference>
<gene>
    <name evidence="5" type="ORF">CDAUBV1_LOCUS6884</name>
</gene>
<dbReference type="InterPro" id="IPR039128">
    <property type="entry name" value="TRIP4-like"/>
</dbReference>
<evidence type="ECO:0000313" key="6">
    <source>
        <dbReference type="Proteomes" id="UP001497525"/>
    </source>
</evidence>
<dbReference type="GO" id="GO:0005634">
    <property type="term" value="C:nucleus"/>
    <property type="evidence" value="ECO:0007669"/>
    <property type="project" value="InterPro"/>
</dbReference>
<evidence type="ECO:0000259" key="2">
    <source>
        <dbReference type="Pfam" id="PF04266"/>
    </source>
</evidence>
<dbReference type="InterPro" id="IPR056993">
    <property type="entry name" value="TRIP4_3rd_dom"/>
</dbReference>
<dbReference type="PANTHER" id="PTHR12963:SF4">
    <property type="entry name" value="ACTIVATING SIGNAL COINTEGRATOR 1"/>
    <property type="match status" value="1"/>
</dbReference>
<feature type="region of interest" description="Disordered" evidence="1">
    <location>
        <begin position="384"/>
        <end position="407"/>
    </location>
</feature>
<dbReference type="PANTHER" id="PTHR12963">
    <property type="entry name" value="THYROID RECEPTOR INTERACTING PROTEIN RELATED"/>
    <property type="match status" value="1"/>
</dbReference>
<comment type="caution">
    <text evidence="5">The sequence shown here is derived from an EMBL/GenBank/DDBJ whole genome shotgun (WGS) entry which is preliminary data.</text>
</comment>
<dbReference type="AlphaFoldDB" id="A0AAV2TB17"/>
<organism evidence="5 6">
    <name type="scientific">Calicophoron daubneyi</name>
    <name type="common">Rumen fluke</name>
    <name type="synonym">Paramphistomum daubneyi</name>
    <dbReference type="NCBI Taxonomy" id="300641"/>
    <lineage>
        <taxon>Eukaryota</taxon>
        <taxon>Metazoa</taxon>
        <taxon>Spiralia</taxon>
        <taxon>Lophotrochozoa</taxon>
        <taxon>Platyhelminthes</taxon>
        <taxon>Trematoda</taxon>
        <taxon>Digenea</taxon>
        <taxon>Plagiorchiida</taxon>
        <taxon>Pronocephalata</taxon>
        <taxon>Paramphistomoidea</taxon>
        <taxon>Paramphistomidae</taxon>
        <taxon>Calicophoron</taxon>
    </lineage>
</organism>
<dbReference type="Pfam" id="PF04266">
    <property type="entry name" value="ASCH"/>
    <property type="match status" value="1"/>
</dbReference>
<feature type="domain" description="Activating signal cointegrator 1 third" evidence="4">
    <location>
        <begin position="298"/>
        <end position="350"/>
    </location>
</feature>
<dbReference type="GO" id="GO:0072344">
    <property type="term" value="P:rescue of stalled ribosome"/>
    <property type="evidence" value="ECO:0007669"/>
    <property type="project" value="InterPro"/>
</dbReference>
<dbReference type="CDD" id="cd06554">
    <property type="entry name" value="ASCH_ASC-1_like"/>
    <property type="match status" value="1"/>
</dbReference>
<evidence type="ECO:0000256" key="1">
    <source>
        <dbReference type="SAM" id="MobiDB-lite"/>
    </source>
</evidence>
<dbReference type="InterPro" id="IPR007374">
    <property type="entry name" value="ASCH_domain"/>
</dbReference>
<feature type="domain" description="TRIP4/RQT4 C2HC5-type zinc finger" evidence="3">
    <location>
        <begin position="136"/>
        <end position="181"/>
    </location>
</feature>
<evidence type="ECO:0000259" key="4">
    <source>
        <dbReference type="Pfam" id="PF23134"/>
    </source>
</evidence>
<dbReference type="Pfam" id="PF23134">
    <property type="entry name" value="TRIP4_3rd"/>
    <property type="match status" value="1"/>
</dbReference>
<dbReference type="Gene3D" id="2.30.130.30">
    <property type="entry name" value="Hypothetical protein"/>
    <property type="match status" value="1"/>
</dbReference>
<accession>A0AAV2TB17</accession>
<evidence type="ECO:0000313" key="5">
    <source>
        <dbReference type="EMBL" id="CAL5133623.1"/>
    </source>
</evidence>
<protein>
    <recommendedName>
        <fullName evidence="7">Activating signal cointegrator 1</fullName>
    </recommendedName>
</protein>
<evidence type="ECO:0000259" key="3">
    <source>
        <dbReference type="Pfam" id="PF06221"/>
    </source>
</evidence>
<feature type="domain" description="ASCH" evidence="2">
    <location>
        <begin position="462"/>
        <end position="549"/>
    </location>
</feature>
<dbReference type="Pfam" id="PF06221">
    <property type="entry name" value="zf-C2HC5"/>
    <property type="match status" value="1"/>
</dbReference>
<reference evidence="5" key="1">
    <citation type="submission" date="2024-06" db="EMBL/GenBank/DDBJ databases">
        <authorList>
            <person name="Liu X."/>
            <person name="Lenzi L."/>
            <person name="Haldenby T S."/>
            <person name="Uol C."/>
        </authorList>
    </citation>
    <scope>NUCLEOTIDE SEQUENCE</scope>
</reference>
<dbReference type="SUPFAM" id="SSF88697">
    <property type="entry name" value="PUA domain-like"/>
    <property type="match status" value="1"/>
</dbReference>
<dbReference type="GO" id="GO:0180022">
    <property type="term" value="C:RQC-trigger complex"/>
    <property type="evidence" value="ECO:0007669"/>
    <property type="project" value="InterPro"/>
</dbReference>
<feature type="region of interest" description="Disordered" evidence="1">
    <location>
        <begin position="216"/>
        <end position="252"/>
    </location>
</feature>
<sequence length="598" mass="67449">MDKVKKILTAKLGEENAENFIRRALAVDDIDEIRLSVASILNTRLPEYRLVYKVLAEEKDRKDAFPEKGYRKTDTNPNAPCEILPAKEETKTAVKQETAKQQQPTNPKNKKKKKFQPLFHEGAQNDHLVSLLPGRHPCQCLATKHSLVNNCTSCGRIVCAQEGSGPCFFCGSLVCSREEMDIISRDTKNAQKLRNRLAQAGWAPGTETPLYRLKRKEAKKSSDDKVPMAKVDNGFDGNDTEDEEEYRSLDECSDTEVSAVNTGAQQRLEEGLAAALAKRDRLLEYDANSTRRTKVLDDEMDYFITEGGGQGSSWLNPEARARIAQRVAELRAQRHASRLLNSRFCLDFMSGALTQEDTRDEAARQLYQPDDSELKELQDIVSGDQNKNDEEKPAFQSNETIADPSLGIKPPKFIPQALEGDGFTGSLQRPQNPLLQALREPMSELRMQDENSRQLSDEGYCLSMHQPWASFLVRGIKRDEGRVWYTTHRGCLWIASTAKRPSADEIRDMEETYLRLGVPRSDLPASYPTGCLLGRVNVVDVLSQEEYREKYPNGLSESPYVFVCDDPHEVLIKFPITGKHKIYKLPRNIHLAAAKNLA</sequence>
<dbReference type="InterPro" id="IPR009349">
    <property type="entry name" value="TRIP4/RQT4_C2HC5_Znf"/>
</dbReference>
<dbReference type="InterPro" id="IPR015947">
    <property type="entry name" value="PUA-like_sf"/>
</dbReference>
<feature type="region of interest" description="Disordered" evidence="1">
    <location>
        <begin position="95"/>
        <end position="114"/>
    </location>
</feature>
<evidence type="ECO:0008006" key="7">
    <source>
        <dbReference type="Google" id="ProtNLM"/>
    </source>
</evidence>
<proteinExistence type="predicted"/>